<dbReference type="Proteomes" id="UP001279410">
    <property type="component" value="Unassembled WGS sequence"/>
</dbReference>
<dbReference type="EMBL" id="BRZM01000006">
    <property type="protein sequence ID" value="GLD48595.1"/>
    <property type="molecule type" value="Genomic_DNA"/>
</dbReference>
<evidence type="ECO:0000313" key="2">
    <source>
        <dbReference type="EMBL" id="GLD48595.1"/>
    </source>
</evidence>
<feature type="region of interest" description="Disordered" evidence="1">
    <location>
        <begin position="257"/>
        <end position="278"/>
    </location>
</feature>
<evidence type="ECO:0000256" key="1">
    <source>
        <dbReference type="SAM" id="MobiDB-lite"/>
    </source>
</evidence>
<feature type="region of interest" description="Disordered" evidence="1">
    <location>
        <begin position="178"/>
        <end position="213"/>
    </location>
</feature>
<dbReference type="PANTHER" id="PTHR47510">
    <property type="entry name" value="REVERSE TRANSCRIPTASE DOMAIN-CONTAINING PROTEIN"/>
    <property type="match status" value="1"/>
</dbReference>
<feature type="compositionally biased region" description="Low complexity" evidence="1">
    <location>
        <begin position="257"/>
        <end position="267"/>
    </location>
</feature>
<feature type="compositionally biased region" description="Polar residues" evidence="1">
    <location>
        <begin position="195"/>
        <end position="209"/>
    </location>
</feature>
<dbReference type="AlphaFoldDB" id="A0AAD3M6X1"/>
<accession>A0AAD3M6X1</accession>
<protein>
    <submittedName>
        <fullName evidence="2">Uncharacterized protein</fullName>
    </submittedName>
</protein>
<proteinExistence type="predicted"/>
<name>A0AAD3M6X1_LATJO</name>
<comment type="caution">
    <text evidence="2">The sequence shown here is derived from an EMBL/GenBank/DDBJ whole genome shotgun (WGS) entry which is preliminary data.</text>
</comment>
<keyword evidence="3" id="KW-1185">Reference proteome</keyword>
<gene>
    <name evidence="2" type="ORF">AKAME5_000254900</name>
</gene>
<sequence>MQHKVKVEVAKAKQKAYNDLHARLDSMEGKTDLYRLARQRARDGKDVQQVRVIKDREGNVLTDARSVMGRWKTYFEELMNEEIERRRRVEVTIVDQEVAKISKGEVRRALKRMKSGKAVDPDDIPVEVWKCLGEVAVEFLTRTFNKILESERMPEEWTPGRPWHLSRRPGFSGRVSITRSQSELGERGGEDTGGDISQSRAEQPKQPQLKNFPRTYQGDRRRCFSKDWYNTHKWLEYSQSKDSAYCYACRHLSLPSSALNPSPSPQSHLWYKQKKQVG</sequence>
<organism evidence="2 3">
    <name type="scientific">Lates japonicus</name>
    <name type="common">Japanese lates</name>
    <dbReference type="NCBI Taxonomy" id="270547"/>
    <lineage>
        <taxon>Eukaryota</taxon>
        <taxon>Metazoa</taxon>
        <taxon>Chordata</taxon>
        <taxon>Craniata</taxon>
        <taxon>Vertebrata</taxon>
        <taxon>Euteleostomi</taxon>
        <taxon>Actinopterygii</taxon>
        <taxon>Neopterygii</taxon>
        <taxon>Teleostei</taxon>
        <taxon>Neoteleostei</taxon>
        <taxon>Acanthomorphata</taxon>
        <taxon>Carangaria</taxon>
        <taxon>Carangaria incertae sedis</taxon>
        <taxon>Centropomidae</taxon>
        <taxon>Lates</taxon>
    </lineage>
</organism>
<reference evidence="2" key="1">
    <citation type="submission" date="2022-08" db="EMBL/GenBank/DDBJ databases">
        <title>Genome sequencing of akame (Lates japonicus).</title>
        <authorList>
            <person name="Hashiguchi Y."/>
            <person name="Takahashi H."/>
        </authorList>
    </citation>
    <scope>NUCLEOTIDE SEQUENCE</scope>
    <source>
        <strain evidence="2">Kochi</strain>
    </source>
</reference>
<dbReference type="PANTHER" id="PTHR47510:SF3">
    <property type="entry name" value="ENDO_EXONUCLEASE_PHOSPHATASE DOMAIN-CONTAINING PROTEIN"/>
    <property type="match status" value="1"/>
</dbReference>
<evidence type="ECO:0000313" key="3">
    <source>
        <dbReference type="Proteomes" id="UP001279410"/>
    </source>
</evidence>